<evidence type="ECO:0000313" key="2">
    <source>
        <dbReference type="Proteomes" id="UP000479710"/>
    </source>
</evidence>
<dbReference type="OrthoDB" id="673110at2759"/>
<proteinExistence type="predicted"/>
<reference evidence="1 2" key="1">
    <citation type="submission" date="2019-11" db="EMBL/GenBank/DDBJ databases">
        <title>Whole genome sequence of Oryza granulata.</title>
        <authorList>
            <person name="Li W."/>
        </authorList>
    </citation>
    <scope>NUCLEOTIDE SEQUENCE [LARGE SCALE GENOMIC DNA]</scope>
    <source>
        <strain evidence="2">cv. Menghai</strain>
        <tissue evidence="1">Leaf</tissue>
    </source>
</reference>
<comment type="caution">
    <text evidence="1">The sequence shown here is derived from an EMBL/GenBank/DDBJ whole genome shotgun (WGS) entry which is preliminary data.</text>
</comment>
<dbReference type="AlphaFoldDB" id="A0A6G1EUG8"/>
<dbReference type="EMBL" id="SPHZ02000003">
    <property type="protein sequence ID" value="KAF0928313.1"/>
    <property type="molecule type" value="Genomic_DNA"/>
</dbReference>
<name>A0A6G1EUG8_9ORYZ</name>
<protein>
    <submittedName>
        <fullName evidence="1">Uncharacterized protein</fullName>
    </submittedName>
</protein>
<organism evidence="1 2">
    <name type="scientific">Oryza meyeriana var. granulata</name>
    <dbReference type="NCBI Taxonomy" id="110450"/>
    <lineage>
        <taxon>Eukaryota</taxon>
        <taxon>Viridiplantae</taxon>
        <taxon>Streptophyta</taxon>
        <taxon>Embryophyta</taxon>
        <taxon>Tracheophyta</taxon>
        <taxon>Spermatophyta</taxon>
        <taxon>Magnoliopsida</taxon>
        <taxon>Liliopsida</taxon>
        <taxon>Poales</taxon>
        <taxon>Poaceae</taxon>
        <taxon>BOP clade</taxon>
        <taxon>Oryzoideae</taxon>
        <taxon>Oryzeae</taxon>
        <taxon>Oryzinae</taxon>
        <taxon>Oryza</taxon>
        <taxon>Oryza meyeriana</taxon>
    </lineage>
</organism>
<evidence type="ECO:0000313" key="1">
    <source>
        <dbReference type="EMBL" id="KAF0928313.1"/>
    </source>
</evidence>
<dbReference type="Proteomes" id="UP000479710">
    <property type="component" value="Unassembled WGS sequence"/>
</dbReference>
<keyword evidence="2" id="KW-1185">Reference proteome</keyword>
<gene>
    <name evidence="1" type="ORF">E2562_039432</name>
</gene>
<accession>A0A6G1EUG8</accession>
<sequence length="196" mass="22293">MGVLKGYVCNRSHREGSIVSGIATKEVIEFCIDYMDLKPIGVPLSRHEGRLQVDVDLVEEEQDDRDVTYIRCDHDEGVLIPANRRTRWSSAAALARRTPSLGERRHPANRMPSPVECRRLRVNHRTPLLVGNERRQAAYQLPIVAAAREGLYEERCWPTPLLPSPSPVPDAPGEPPPWCAANEELLHIHPRSRYRR</sequence>